<reference evidence="1 2" key="1">
    <citation type="submission" date="2014-06" db="EMBL/GenBank/DDBJ databases">
        <title>Genome characterization of distinct group I Clostridium botulinum lineages.</title>
        <authorList>
            <person name="Giordani F."/>
            <person name="Anselmo A."/>
            <person name="Fillo S."/>
            <person name="Palozzi A.M."/>
            <person name="Fortunato A."/>
            <person name="Gentile B."/>
            <person name="Ciammaruconi A."/>
            <person name="Anniballi F."/>
            <person name="De Medici D."/>
            <person name="Lista F."/>
        </authorList>
    </citation>
    <scope>NUCLEOTIDE SEQUENCE [LARGE SCALE GENOMIC DNA]</scope>
    <source>
        <strain evidence="1 2">B2 450</strain>
    </source>
</reference>
<organism evidence="1 2">
    <name type="scientific">Clostridium botulinum B2 450</name>
    <dbReference type="NCBI Taxonomy" id="1379739"/>
    <lineage>
        <taxon>Bacteria</taxon>
        <taxon>Bacillati</taxon>
        <taxon>Bacillota</taxon>
        <taxon>Clostridia</taxon>
        <taxon>Eubacteriales</taxon>
        <taxon>Clostridiaceae</taxon>
        <taxon>Clostridium</taxon>
    </lineage>
</organism>
<evidence type="ECO:0000313" key="2">
    <source>
        <dbReference type="Proteomes" id="UP000032250"/>
    </source>
</evidence>
<sequence>MEKSSFFNAIIDQNGTPDRAYLAEDFAKYFSTFIGNGVFPNPANQLQVVAVDNNMQIRIKAGFAWINGYMYQNTDDYILKLDPADGVLNRIDRIALRLDFLERKIKAVVKKGQYASSPVGVMLQRDADAYEIAIADVYVRAGVISVMQSNITDTRLNSELCGIVHGTIKQVDTTEIFRQYQAWFLENKSKHEKDFEVWMNEFKIVTGKRFTDWVDDLKNSLDPNEDIAAQLQMQISENKLQLVDIAKQHENLEESINKDISKIIEKLECYSSYASDKDINGIYKIVTFKRKDGTNYMVSKLSNPDSNYDYTKNTWEFKNETGTITIKTYTWTFTYDTDGNIINRVVS</sequence>
<name>A0A0D1ANX8_CLOBO</name>
<proteinExistence type="predicted"/>
<accession>A0A0D1ANX8</accession>
<dbReference type="HOGENOM" id="CLU_031865_0_0_9"/>
<dbReference type="EMBL" id="JXSU01000007">
    <property type="protein sequence ID" value="KIS24874.1"/>
    <property type="molecule type" value="Genomic_DNA"/>
</dbReference>
<comment type="caution">
    <text evidence="1">The sequence shown here is derived from an EMBL/GenBank/DDBJ whole genome shotgun (WGS) entry which is preliminary data.</text>
</comment>
<gene>
    <name evidence="1" type="ORF">N495_15285</name>
</gene>
<dbReference type="AlphaFoldDB" id="A0A0D1ANX8"/>
<dbReference type="OrthoDB" id="9795386at2"/>
<dbReference type="RefSeq" id="WP_043032321.1">
    <property type="nucleotide sequence ID" value="NZ_JXSU01000007.1"/>
</dbReference>
<evidence type="ECO:0000313" key="1">
    <source>
        <dbReference type="EMBL" id="KIS24874.1"/>
    </source>
</evidence>
<protein>
    <recommendedName>
        <fullName evidence="3">Phage structural protein</fullName>
    </recommendedName>
</protein>
<evidence type="ECO:0008006" key="3">
    <source>
        <dbReference type="Google" id="ProtNLM"/>
    </source>
</evidence>
<dbReference type="Proteomes" id="UP000032250">
    <property type="component" value="Unassembled WGS sequence"/>
</dbReference>
<dbReference type="PATRIC" id="fig|1379739.3.peg.3451"/>